<dbReference type="Proteomes" id="UP000724584">
    <property type="component" value="Unassembled WGS sequence"/>
</dbReference>
<proteinExistence type="predicted"/>
<evidence type="ECO:0000313" key="1">
    <source>
        <dbReference type="EMBL" id="KAH6617350.1"/>
    </source>
</evidence>
<gene>
    <name evidence="1" type="ORF">F5144DRAFT_606853</name>
</gene>
<sequence>MATAPDFRKTSAPPLLRLPLAIRHQIYRRLSLASWSGHPYNFELDGPRPQVFWNTWSWEQHSTSDFHGLLLSCRHLHTETAVLLYSANRFVLRYTNPGSLQPLFALSRTALTSLAALKVVLNQSSCHHPVQKYDHEDCCLYKSGWTLSAVISTCEERYHSCHHQLPLLSPVPEGDGDLSDTVQALLTEWHAAANHLSPYLTPERLELSLVCDIDPRHEKAVDLAKSALKPLRLFPLLRSCHIRFCKTPDSRLRQLAQDAALQSTVHDFTILTPWSIPEIPYQYHISTSAKMDYPYERLAASQFLRQVIPGHCIAHLRFLELVFPPYVPYTCPETDHPVMRDWRETVGWRRDMINGPALTVRLIAIRYTSDSYSDSPITVAEGDKVHRAYMDLLDPLKGLAEGPNGLSKFYASLRHPWELTFENENRRTGMEDFFEDSWLQAEERALKQKAERHVMGDRYESLYANDRKEPPQSLWHHVLKRHA</sequence>
<protein>
    <submittedName>
        <fullName evidence="1">Uncharacterized protein</fullName>
    </submittedName>
</protein>
<accession>A0ACB7NVC8</accession>
<organism evidence="1 2">
    <name type="scientific">Chaetomium tenue</name>
    <dbReference type="NCBI Taxonomy" id="1854479"/>
    <lineage>
        <taxon>Eukaryota</taxon>
        <taxon>Fungi</taxon>
        <taxon>Dikarya</taxon>
        <taxon>Ascomycota</taxon>
        <taxon>Pezizomycotina</taxon>
        <taxon>Sordariomycetes</taxon>
        <taxon>Sordariomycetidae</taxon>
        <taxon>Sordariales</taxon>
        <taxon>Chaetomiaceae</taxon>
        <taxon>Chaetomium</taxon>
    </lineage>
</organism>
<evidence type="ECO:0000313" key="2">
    <source>
        <dbReference type="Proteomes" id="UP000724584"/>
    </source>
</evidence>
<dbReference type="EMBL" id="JAGIZQ010000007">
    <property type="protein sequence ID" value="KAH6617350.1"/>
    <property type="molecule type" value="Genomic_DNA"/>
</dbReference>
<name>A0ACB7NVC8_9PEZI</name>
<reference evidence="1 2" key="1">
    <citation type="journal article" date="2021" name="Nat. Commun.">
        <title>Genetic determinants of endophytism in the Arabidopsis root mycobiome.</title>
        <authorList>
            <person name="Mesny F."/>
            <person name="Miyauchi S."/>
            <person name="Thiergart T."/>
            <person name="Pickel B."/>
            <person name="Atanasova L."/>
            <person name="Karlsson M."/>
            <person name="Huettel B."/>
            <person name="Barry K.W."/>
            <person name="Haridas S."/>
            <person name="Chen C."/>
            <person name="Bauer D."/>
            <person name="Andreopoulos W."/>
            <person name="Pangilinan J."/>
            <person name="LaButti K."/>
            <person name="Riley R."/>
            <person name="Lipzen A."/>
            <person name="Clum A."/>
            <person name="Drula E."/>
            <person name="Henrissat B."/>
            <person name="Kohler A."/>
            <person name="Grigoriev I.V."/>
            <person name="Martin F.M."/>
            <person name="Hacquard S."/>
        </authorList>
    </citation>
    <scope>NUCLEOTIDE SEQUENCE [LARGE SCALE GENOMIC DNA]</scope>
    <source>
        <strain evidence="1 2">MPI-SDFR-AT-0079</strain>
    </source>
</reference>
<comment type="caution">
    <text evidence="1">The sequence shown here is derived from an EMBL/GenBank/DDBJ whole genome shotgun (WGS) entry which is preliminary data.</text>
</comment>
<keyword evidence="2" id="KW-1185">Reference proteome</keyword>